<evidence type="ECO:0000259" key="9">
    <source>
        <dbReference type="PROSITE" id="PS50109"/>
    </source>
</evidence>
<keyword evidence="8" id="KW-1133">Transmembrane helix</keyword>
<dbReference type="AlphaFoldDB" id="A0A1G6KDM2"/>
<evidence type="ECO:0000313" key="11">
    <source>
        <dbReference type="Proteomes" id="UP000242949"/>
    </source>
</evidence>
<accession>A0A1G6KDM2</accession>
<dbReference type="RefSeq" id="WP_090795807.1">
    <property type="nucleotide sequence ID" value="NZ_FMYI01000006.1"/>
</dbReference>
<dbReference type="GO" id="GO:0016020">
    <property type="term" value="C:membrane"/>
    <property type="evidence" value="ECO:0007669"/>
    <property type="project" value="InterPro"/>
</dbReference>
<feature type="transmembrane region" description="Helical" evidence="8">
    <location>
        <begin position="12"/>
        <end position="30"/>
    </location>
</feature>
<keyword evidence="8" id="KW-0472">Membrane</keyword>
<dbReference type="STRING" id="1612202.SAMN05421734_10631"/>
<feature type="transmembrane region" description="Helical" evidence="8">
    <location>
        <begin position="339"/>
        <end position="359"/>
    </location>
</feature>
<keyword evidence="6" id="KW-0067">ATP-binding</keyword>
<reference evidence="11" key="1">
    <citation type="submission" date="2016-09" db="EMBL/GenBank/DDBJ databases">
        <authorList>
            <person name="Varghese N."/>
            <person name="Submissions S."/>
        </authorList>
    </citation>
    <scope>NUCLEOTIDE SEQUENCE [LARGE SCALE GENOMIC DNA]</scope>
    <source>
        <strain evidence="11">S5</strain>
    </source>
</reference>
<feature type="transmembrane region" description="Helical" evidence="8">
    <location>
        <begin position="153"/>
        <end position="171"/>
    </location>
</feature>
<evidence type="ECO:0000256" key="4">
    <source>
        <dbReference type="ARBA" id="ARBA00022741"/>
    </source>
</evidence>
<dbReference type="PROSITE" id="PS50109">
    <property type="entry name" value="HIS_KIN"/>
    <property type="match status" value="1"/>
</dbReference>
<dbReference type="Proteomes" id="UP000242949">
    <property type="component" value="Unassembled WGS sequence"/>
</dbReference>
<protein>
    <recommendedName>
        <fullName evidence="2">histidine kinase</fullName>
        <ecNumber evidence="2">2.7.13.3</ecNumber>
    </recommendedName>
</protein>
<dbReference type="Pfam" id="PF07730">
    <property type="entry name" value="HisKA_3"/>
    <property type="match status" value="1"/>
</dbReference>
<name>A0A1G6KDM2_9BACI</name>
<dbReference type="PANTHER" id="PTHR24421">
    <property type="entry name" value="NITRATE/NITRITE SENSOR PROTEIN NARX-RELATED"/>
    <property type="match status" value="1"/>
</dbReference>
<dbReference type="InterPro" id="IPR036034">
    <property type="entry name" value="PDZ_sf"/>
</dbReference>
<dbReference type="Gene3D" id="1.20.5.1930">
    <property type="match status" value="1"/>
</dbReference>
<dbReference type="InterPro" id="IPR050482">
    <property type="entry name" value="Sensor_HK_TwoCompSys"/>
</dbReference>
<dbReference type="InterPro" id="IPR036890">
    <property type="entry name" value="HATPase_C_sf"/>
</dbReference>
<dbReference type="InterPro" id="IPR003594">
    <property type="entry name" value="HATPase_dom"/>
</dbReference>
<dbReference type="CDD" id="cd16917">
    <property type="entry name" value="HATPase_UhpB-NarQ-NarX-like"/>
    <property type="match status" value="1"/>
</dbReference>
<evidence type="ECO:0000313" key="10">
    <source>
        <dbReference type="EMBL" id="SDC28406.1"/>
    </source>
</evidence>
<dbReference type="SMART" id="SM00387">
    <property type="entry name" value="HATPase_c"/>
    <property type="match status" value="1"/>
</dbReference>
<dbReference type="PANTHER" id="PTHR24421:SF60">
    <property type="entry name" value="SENSOR HISTIDINE KINASE COMP"/>
    <property type="match status" value="1"/>
</dbReference>
<feature type="domain" description="Histidine kinase" evidence="9">
    <location>
        <begin position="675"/>
        <end position="764"/>
    </location>
</feature>
<evidence type="ECO:0000256" key="2">
    <source>
        <dbReference type="ARBA" id="ARBA00012438"/>
    </source>
</evidence>
<sequence>MFQIKNNFLNQYSLKVLIILTAFLHIFLFSKNLNPYVGIEFDQNQNDEYEISEFHSLGWGRYSELEVGDEIVQVDDHRVEQLPIIETNREIGSADRLTVRRDEQVFTINVAYTPDLFGQYILHIGLPLIYFIFSFILSFVLLNRPKIEFSSRVLTVMILLISLSYMSSSLAMKHEPIGMLILSTVFLLSPAVFYHFVYLFFKEKDKQWYTLRSVWFLYTVAMVGSTLTLYLIIQQQFTGRHLLLPFFIIIMMGIVIQLIRGLIRLRKDPLINTLQGFLIAITVAVAPFLFLFVLPKLIIGRTIIIPELANVFLFFIPAGFLYMTVTDQLYVLKFKINQFPYHLTLAALFSFVMTVVYMVLGNQTPQSREHLQFFFYTIVLTFIFLFIKKRLDSYLRYQLFVSRHDFQASVYRFGEMIKREKDRQGIIKAFKRELSDVLPVIKLEEHQLKPKFDQSMQKGIDPVFIPLLRDYQTEQLNLGQLLGRKGRYAIPIDSYQKELTVLFIATQTEYLTKDQLDWLTSLIQFTRLALENQTKIDELLEELEEVTHIDQTGWLSRLMFHWSENERQSLARDIHDTFLQDLIQLKRQLESIRYLSNPEQLKTQIIEKEEAIKDMIYEVRETCTNLYPTVLAEVGLMEAIDESLTKFRLQSNSHLLFETNVEQFDDLSKDIQLSLFRIIQEWLTNAKKHAQASQISINLRVEKEYVYLNYEDDGKGFVLDDEKEPHQGMGLMSIKTRINSLKGTLKYTEKEQGVKMSAVIPIQKGEGQYAHYFNR</sequence>
<organism evidence="10 11">
    <name type="scientific">Pelagirhabdus alkalitolerans</name>
    <dbReference type="NCBI Taxonomy" id="1612202"/>
    <lineage>
        <taxon>Bacteria</taxon>
        <taxon>Bacillati</taxon>
        <taxon>Bacillota</taxon>
        <taxon>Bacilli</taxon>
        <taxon>Bacillales</taxon>
        <taxon>Bacillaceae</taxon>
        <taxon>Pelagirhabdus</taxon>
    </lineage>
</organism>
<dbReference type="EC" id="2.7.13.3" evidence="2"/>
<dbReference type="GO" id="GO:0005524">
    <property type="term" value="F:ATP binding"/>
    <property type="evidence" value="ECO:0007669"/>
    <property type="project" value="UniProtKB-KW"/>
</dbReference>
<feature type="transmembrane region" description="Helical" evidence="8">
    <location>
        <begin position="245"/>
        <end position="265"/>
    </location>
</feature>
<proteinExistence type="predicted"/>
<gene>
    <name evidence="10" type="ORF">SAMN05421734_10631</name>
</gene>
<dbReference type="Gene3D" id="3.30.565.10">
    <property type="entry name" value="Histidine kinase-like ATPase, C-terminal domain"/>
    <property type="match status" value="1"/>
</dbReference>
<dbReference type="InterPro" id="IPR011712">
    <property type="entry name" value="Sig_transdc_His_kin_sub3_dim/P"/>
</dbReference>
<dbReference type="SUPFAM" id="SSF55874">
    <property type="entry name" value="ATPase domain of HSP90 chaperone/DNA topoisomerase II/histidine kinase"/>
    <property type="match status" value="1"/>
</dbReference>
<dbReference type="GO" id="GO:0046983">
    <property type="term" value="F:protein dimerization activity"/>
    <property type="evidence" value="ECO:0007669"/>
    <property type="project" value="InterPro"/>
</dbReference>
<dbReference type="InterPro" id="IPR005467">
    <property type="entry name" value="His_kinase_dom"/>
</dbReference>
<keyword evidence="11" id="KW-1185">Reference proteome</keyword>
<keyword evidence="3" id="KW-0808">Transferase</keyword>
<dbReference type="OrthoDB" id="9781904at2"/>
<evidence type="ECO:0000256" key="5">
    <source>
        <dbReference type="ARBA" id="ARBA00022777"/>
    </source>
</evidence>
<evidence type="ECO:0000256" key="7">
    <source>
        <dbReference type="ARBA" id="ARBA00023012"/>
    </source>
</evidence>
<dbReference type="Pfam" id="PF02518">
    <property type="entry name" value="HATPase_c"/>
    <property type="match status" value="1"/>
</dbReference>
<evidence type="ECO:0000256" key="1">
    <source>
        <dbReference type="ARBA" id="ARBA00000085"/>
    </source>
</evidence>
<evidence type="ECO:0000256" key="3">
    <source>
        <dbReference type="ARBA" id="ARBA00022679"/>
    </source>
</evidence>
<dbReference type="GO" id="GO:0000155">
    <property type="term" value="F:phosphorelay sensor kinase activity"/>
    <property type="evidence" value="ECO:0007669"/>
    <property type="project" value="InterPro"/>
</dbReference>
<comment type="catalytic activity">
    <reaction evidence="1">
        <text>ATP + protein L-histidine = ADP + protein N-phospho-L-histidine.</text>
        <dbReference type="EC" id="2.7.13.3"/>
    </reaction>
</comment>
<evidence type="ECO:0000256" key="6">
    <source>
        <dbReference type="ARBA" id="ARBA00022840"/>
    </source>
</evidence>
<keyword evidence="8" id="KW-0812">Transmembrane</keyword>
<feature type="transmembrane region" description="Helical" evidence="8">
    <location>
        <begin position="177"/>
        <end position="201"/>
    </location>
</feature>
<evidence type="ECO:0000256" key="8">
    <source>
        <dbReference type="SAM" id="Phobius"/>
    </source>
</evidence>
<feature type="transmembrane region" description="Helical" evidence="8">
    <location>
        <begin position="277"/>
        <end position="299"/>
    </location>
</feature>
<keyword evidence="5 10" id="KW-0418">Kinase</keyword>
<dbReference type="SUPFAM" id="SSF50156">
    <property type="entry name" value="PDZ domain-like"/>
    <property type="match status" value="1"/>
</dbReference>
<feature type="transmembrane region" description="Helical" evidence="8">
    <location>
        <begin position="371"/>
        <end position="387"/>
    </location>
</feature>
<feature type="transmembrane region" description="Helical" evidence="8">
    <location>
        <begin position="120"/>
        <end position="141"/>
    </location>
</feature>
<dbReference type="EMBL" id="FMYI01000006">
    <property type="protein sequence ID" value="SDC28406.1"/>
    <property type="molecule type" value="Genomic_DNA"/>
</dbReference>
<keyword evidence="4" id="KW-0547">Nucleotide-binding</keyword>
<feature type="transmembrane region" description="Helical" evidence="8">
    <location>
        <begin position="311"/>
        <end position="332"/>
    </location>
</feature>
<keyword evidence="7" id="KW-0902">Two-component regulatory system</keyword>
<feature type="transmembrane region" description="Helical" evidence="8">
    <location>
        <begin position="213"/>
        <end position="233"/>
    </location>
</feature>